<proteinExistence type="predicted"/>
<dbReference type="Proteomes" id="UP000050794">
    <property type="component" value="Unassembled WGS sequence"/>
</dbReference>
<organism evidence="2 3">
    <name type="scientific">Toxocara canis</name>
    <name type="common">Canine roundworm</name>
    <dbReference type="NCBI Taxonomy" id="6265"/>
    <lineage>
        <taxon>Eukaryota</taxon>
        <taxon>Metazoa</taxon>
        <taxon>Ecdysozoa</taxon>
        <taxon>Nematoda</taxon>
        <taxon>Chromadorea</taxon>
        <taxon>Rhabditida</taxon>
        <taxon>Spirurina</taxon>
        <taxon>Ascaridomorpha</taxon>
        <taxon>Ascaridoidea</taxon>
        <taxon>Toxocaridae</taxon>
        <taxon>Toxocara</taxon>
    </lineage>
</organism>
<evidence type="ECO:0000313" key="3">
    <source>
        <dbReference type="WBParaSite" id="TCNE_0001826701-mRNA-1"/>
    </source>
</evidence>
<accession>A0A183VBZ3</accession>
<dbReference type="WBParaSite" id="TCNE_0001826701-mRNA-1">
    <property type="protein sequence ID" value="TCNE_0001826701-mRNA-1"/>
    <property type="gene ID" value="TCNE_0001826701"/>
</dbReference>
<evidence type="ECO:0000313" key="1">
    <source>
        <dbReference type="EMBL" id="VDM49584.1"/>
    </source>
</evidence>
<evidence type="ECO:0000313" key="2">
    <source>
        <dbReference type="Proteomes" id="UP000050794"/>
    </source>
</evidence>
<keyword evidence="2" id="KW-1185">Reference proteome</keyword>
<reference evidence="3" key="1">
    <citation type="submission" date="2016-06" db="UniProtKB">
        <authorList>
            <consortium name="WormBaseParasite"/>
        </authorList>
    </citation>
    <scope>IDENTIFICATION</scope>
</reference>
<sequence>MDNEAKGVGSDCKIERALCSQDSPLQHIPLLVEPSGRMSASLNDVVAAVGLDGDKYRALSRMALAKLGHLSTLFSIDASNGAALRICLNVADTNFDAATVYLVCPIIIYV</sequence>
<protein>
    <submittedName>
        <fullName evidence="3">PI3K/PI4K domain-containing protein</fullName>
    </submittedName>
</protein>
<reference evidence="1 2" key="2">
    <citation type="submission" date="2018-11" db="EMBL/GenBank/DDBJ databases">
        <authorList>
            <consortium name="Pathogen Informatics"/>
        </authorList>
    </citation>
    <scope>NUCLEOTIDE SEQUENCE [LARGE SCALE GENOMIC DNA]</scope>
</reference>
<dbReference type="AlphaFoldDB" id="A0A183VBZ3"/>
<gene>
    <name evidence="1" type="ORF">TCNE_LOCUS18263</name>
</gene>
<name>A0A183VBZ3_TOXCA</name>
<dbReference type="EMBL" id="UYWY01025315">
    <property type="protein sequence ID" value="VDM49584.1"/>
    <property type="molecule type" value="Genomic_DNA"/>
</dbReference>